<dbReference type="InterPro" id="IPR036397">
    <property type="entry name" value="RNaseH_sf"/>
</dbReference>
<evidence type="ECO:0000313" key="2">
    <source>
        <dbReference type="Proteomes" id="UP000719412"/>
    </source>
</evidence>
<comment type="caution">
    <text evidence="1">The sequence shown here is derived from an EMBL/GenBank/DDBJ whole genome shotgun (WGS) entry which is preliminary data.</text>
</comment>
<dbReference type="PANTHER" id="PTHR46060">
    <property type="entry name" value="MARINER MOS1 TRANSPOSASE-LIKE PROTEIN"/>
    <property type="match status" value="1"/>
</dbReference>
<proteinExistence type="predicted"/>
<evidence type="ECO:0000313" key="1">
    <source>
        <dbReference type="EMBL" id="KAH0821905.1"/>
    </source>
</evidence>
<dbReference type="GO" id="GO:0003676">
    <property type="term" value="F:nucleic acid binding"/>
    <property type="evidence" value="ECO:0007669"/>
    <property type="project" value="InterPro"/>
</dbReference>
<dbReference type="GO" id="GO:0016791">
    <property type="term" value="F:phosphatase activity"/>
    <property type="evidence" value="ECO:0007669"/>
    <property type="project" value="UniProtKB-ARBA"/>
</dbReference>
<reference evidence="1" key="2">
    <citation type="submission" date="2021-08" db="EMBL/GenBank/DDBJ databases">
        <authorList>
            <person name="Eriksson T."/>
        </authorList>
    </citation>
    <scope>NUCLEOTIDE SEQUENCE</scope>
    <source>
        <strain evidence="1">Stoneville</strain>
        <tissue evidence="1">Whole head</tissue>
    </source>
</reference>
<sequence length="316" mass="36036">MNKELYDFLSEKTGENITHVYDVEEIYNTLNTHYLANRTLPQWAWEVYPDNLMMKAAVSLRFKLPCYNRELAHLKTGLLFGEIVKLFQDFVDELWKSPKLLLFSGHDSTLADVLTTMGTFNDEVPSYSSAILLELYQNDGDHYVNILFKNSTGVYNLTLEGYDPDNFLYKIITAGFITLILKQNNPVWSGGTVIRRPQKISSPVIGREGYTTTGAYYASLLTKLRENIKLKRRGMLSNGVLLQHDNASSHTCVATTSKAVELAFQILPHPPYSPDLAPSDYHLFKNLKQQLRGTHFKDDESVQIAVTQWLKDQKSL</sequence>
<dbReference type="InterPro" id="IPR029033">
    <property type="entry name" value="His_PPase_superfam"/>
</dbReference>
<gene>
    <name evidence="1" type="ORF">GEV33_000886</name>
</gene>
<organism evidence="1 2">
    <name type="scientific">Tenebrio molitor</name>
    <name type="common">Yellow mealworm beetle</name>
    <dbReference type="NCBI Taxonomy" id="7067"/>
    <lineage>
        <taxon>Eukaryota</taxon>
        <taxon>Metazoa</taxon>
        <taxon>Ecdysozoa</taxon>
        <taxon>Arthropoda</taxon>
        <taxon>Hexapoda</taxon>
        <taxon>Insecta</taxon>
        <taxon>Pterygota</taxon>
        <taxon>Neoptera</taxon>
        <taxon>Endopterygota</taxon>
        <taxon>Coleoptera</taxon>
        <taxon>Polyphaga</taxon>
        <taxon>Cucujiformia</taxon>
        <taxon>Tenebrionidae</taxon>
        <taxon>Tenebrio</taxon>
    </lineage>
</organism>
<dbReference type="EMBL" id="JABDTM020005575">
    <property type="protein sequence ID" value="KAH0821905.1"/>
    <property type="molecule type" value="Genomic_DNA"/>
</dbReference>
<reference evidence="1" key="1">
    <citation type="journal article" date="2020" name="J Insects Food Feed">
        <title>The yellow mealworm (Tenebrio molitor) genome: a resource for the emerging insects as food and feed industry.</title>
        <authorList>
            <person name="Eriksson T."/>
            <person name="Andere A."/>
            <person name="Kelstrup H."/>
            <person name="Emery V."/>
            <person name="Picard C."/>
        </authorList>
    </citation>
    <scope>NUCLEOTIDE SEQUENCE</scope>
    <source>
        <strain evidence="1">Stoneville</strain>
        <tissue evidence="1">Whole head</tissue>
    </source>
</reference>
<keyword evidence="2" id="KW-1185">Reference proteome</keyword>
<dbReference type="PROSITE" id="PS00778">
    <property type="entry name" value="HIS_ACID_PHOSPHAT_2"/>
    <property type="match status" value="1"/>
</dbReference>
<dbReference type="Proteomes" id="UP000719412">
    <property type="component" value="Unassembled WGS sequence"/>
</dbReference>
<accession>A0A8J6HNE1</accession>
<dbReference type="SUPFAM" id="SSF53254">
    <property type="entry name" value="Phosphoglycerate mutase-like"/>
    <property type="match status" value="1"/>
</dbReference>
<dbReference type="Gene3D" id="3.40.50.1240">
    <property type="entry name" value="Phosphoglycerate mutase-like"/>
    <property type="match status" value="1"/>
</dbReference>
<protein>
    <submittedName>
        <fullName evidence="1">Uncharacterized protein</fullName>
    </submittedName>
</protein>
<dbReference type="InterPro" id="IPR033379">
    <property type="entry name" value="Acid_Pase_AS"/>
</dbReference>
<dbReference type="PANTHER" id="PTHR46060:SF1">
    <property type="entry name" value="MARINER MOS1 TRANSPOSASE-LIKE PROTEIN"/>
    <property type="match status" value="1"/>
</dbReference>
<dbReference type="AlphaFoldDB" id="A0A8J6HNE1"/>
<name>A0A8J6HNE1_TENMO</name>
<dbReference type="Gene3D" id="3.30.420.10">
    <property type="entry name" value="Ribonuclease H-like superfamily/Ribonuclease H"/>
    <property type="match status" value="1"/>
</dbReference>
<dbReference type="InterPro" id="IPR052709">
    <property type="entry name" value="Transposase-MT_Hybrid"/>
</dbReference>